<gene>
    <name evidence="2" type="ORF">H9624_10805</name>
</gene>
<dbReference type="InterPro" id="IPR000835">
    <property type="entry name" value="HTH_MarR-typ"/>
</dbReference>
<dbReference type="Gene3D" id="1.10.10.10">
    <property type="entry name" value="Winged helix-like DNA-binding domain superfamily/Winged helix DNA-binding domain"/>
    <property type="match status" value="1"/>
</dbReference>
<keyword evidence="3" id="KW-1185">Reference proteome</keyword>
<dbReference type="InterPro" id="IPR036390">
    <property type="entry name" value="WH_DNA-bd_sf"/>
</dbReference>
<dbReference type="PANTHER" id="PTHR33164">
    <property type="entry name" value="TRANSCRIPTIONAL REGULATOR, MARR FAMILY"/>
    <property type="match status" value="1"/>
</dbReference>
<dbReference type="PROSITE" id="PS50995">
    <property type="entry name" value="HTH_MARR_2"/>
    <property type="match status" value="1"/>
</dbReference>
<dbReference type="Proteomes" id="UP000661894">
    <property type="component" value="Unassembled WGS sequence"/>
</dbReference>
<dbReference type="InterPro" id="IPR039422">
    <property type="entry name" value="MarR/SlyA-like"/>
</dbReference>
<reference evidence="2 3" key="1">
    <citation type="submission" date="2020-08" db="EMBL/GenBank/DDBJ databases">
        <title>A Genomic Blueprint of the Chicken Gut Microbiome.</title>
        <authorList>
            <person name="Gilroy R."/>
            <person name="Ravi A."/>
            <person name="Getino M."/>
            <person name="Pursley I."/>
            <person name="Horton D.L."/>
            <person name="Alikhan N.-F."/>
            <person name="Baker D."/>
            <person name="Gharbi K."/>
            <person name="Hall N."/>
            <person name="Watson M."/>
            <person name="Adriaenssens E.M."/>
            <person name="Foster-Nyarko E."/>
            <person name="Jarju S."/>
            <person name="Secka A."/>
            <person name="Antonio M."/>
            <person name="Oren A."/>
            <person name="Chaudhuri R."/>
            <person name="La Ragione R.M."/>
            <person name="Hildebrand F."/>
            <person name="Pallen M.J."/>
        </authorList>
    </citation>
    <scope>NUCLEOTIDE SEQUENCE [LARGE SCALE GENOMIC DNA]</scope>
    <source>
        <strain evidence="2 3">Sa1BUA1</strain>
    </source>
</reference>
<evidence type="ECO:0000313" key="3">
    <source>
        <dbReference type="Proteomes" id="UP000661894"/>
    </source>
</evidence>
<comment type="caution">
    <text evidence="2">The sequence shown here is derived from an EMBL/GenBank/DDBJ whole genome shotgun (WGS) entry which is preliminary data.</text>
</comment>
<dbReference type="PANTHER" id="PTHR33164:SF57">
    <property type="entry name" value="MARR-FAMILY TRANSCRIPTIONAL REGULATOR"/>
    <property type="match status" value="1"/>
</dbReference>
<accession>A0ABR8Z3A1</accession>
<dbReference type="EMBL" id="JACSPO010000005">
    <property type="protein sequence ID" value="MBD8062811.1"/>
    <property type="molecule type" value="Genomic_DNA"/>
</dbReference>
<dbReference type="RefSeq" id="WP_251839910.1">
    <property type="nucleotide sequence ID" value="NZ_JACSPO010000005.1"/>
</dbReference>
<feature type="domain" description="HTH marR-type" evidence="1">
    <location>
        <begin position="9"/>
        <end position="141"/>
    </location>
</feature>
<protein>
    <submittedName>
        <fullName evidence="2">Winged helix-turn-helix transcriptional regulator</fullName>
    </submittedName>
</protein>
<evidence type="ECO:0000313" key="2">
    <source>
        <dbReference type="EMBL" id="MBD8062811.1"/>
    </source>
</evidence>
<name>A0ABR8Z3A1_9MICO</name>
<dbReference type="SUPFAM" id="SSF46785">
    <property type="entry name" value="Winged helix' DNA-binding domain"/>
    <property type="match status" value="1"/>
</dbReference>
<dbReference type="Pfam" id="PF01047">
    <property type="entry name" value="MarR"/>
    <property type="match status" value="1"/>
</dbReference>
<proteinExistence type="predicted"/>
<sequence length="151" mass="16593">MTAAQHDALEGLIDALADLTRRHRNLTVRLSRESGRPASQVAVLASLARQGECRIADVAEDLLVDPSVVSRHVSPLEQDGSVERRQDPADARAALLRLTPKGQDALTAIRELRRRHLESALTDWSENDVAQLTDVLGTVARFLDATQEVTR</sequence>
<evidence type="ECO:0000259" key="1">
    <source>
        <dbReference type="PROSITE" id="PS50995"/>
    </source>
</evidence>
<dbReference type="InterPro" id="IPR036388">
    <property type="entry name" value="WH-like_DNA-bd_sf"/>
</dbReference>
<dbReference type="SMART" id="SM00347">
    <property type="entry name" value="HTH_MARR"/>
    <property type="match status" value="1"/>
</dbReference>
<organism evidence="2 3">
    <name type="scientific">Oceanitalea stevensii</name>
    <dbReference type="NCBI Taxonomy" id="2763072"/>
    <lineage>
        <taxon>Bacteria</taxon>
        <taxon>Bacillati</taxon>
        <taxon>Actinomycetota</taxon>
        <taxon>Actinomycetes</taxon>
        <taxon>Micrococcales</taxon>
        <taxon>Bogoriellaceae</taxon>
        <taxon>Georgenia</taxon>
    </lineage>
</organism>